<protein>
    <submittedName>
        <fullName evidence="2">Uncharacterized protein</fullName>
    </submittedName>
</protein>
<reference evidence="2" key="1">
    <citation type="submission" date="2014-05" db="EMBL/GenBank/DDBJ databases">
        <authorList>
            <person name="Chronopoulou M."/>
        </authorList>
    </citation>
    <scope>NUCLEOTIDE SEQUENCE</scope>
    <source>
        <tissue evidence="2">Whole organism</tissue>
    </source>
</reference>
<feature type="non-terminal residue" evidence="2">
    <location>
        <position position="1"/>
    </location>
</feature>
<dbReference type="AlphaFoldDB" id="A0A0K2U5W8"/>
<feature type="signal peptide" evidence="1">
    <location>
        <begin position="1"/>
        <end position="23"/>
    </location>
</feature>
<feature type="chain" id="PRO_5005488393" evidence="1">
    <location>
        <begin position="24"/>
        <end position="77"/>
    </location>
</feature>
<accession>A0A0K2U5W8</accession>
<keyword evidence="1" id="KW-0732">Signal</keyword>
<organism evidence="2">
    <name type="scientific">Lepeophtheirus salmonis</name>
    <name type="common">Salmon louse</name>
    <name type="synonym">Caligus salmonis</name>
    <dbReference type="NCBI Taxonomy" id="72036"/>
    <lineage>
        <taxon>Eukaryota</taxon>
        <taxon>Metazoa</taxon>
        <taxon>Ecdysozoa</taxon>
        <taxon>Arthropoda</taxon>
        <taxon>Crustacea</taxon>
        <taxon>Multicrustacea</taxon>
        <taxon>Hexanauplia</taxon>
        <taxon>Copepoda</taxon>
        <taxon>Siphonostomatoida</taxon>
        <taxon>Caligidae</taxon>
        <taxon>Lepeophtheirus</taxon>
    </lineage>
</organism>
<evidence type="ECO:0000313" key="2">
    <source>
        <dbReference type="EMBL" id="CDW33322.1"/>
    </source>
</evidence>
<dbReference type="EMBL" id="HACA01015961">
    <property type="protein sequence ID" value="CDW33322.1"/>
    <property type="molecule type" value="Transcribed_RNA"/>
</dbReference>
<proteinExistence type="predicted"/>
<sequence length="77" mass="8884">QLSSLLQLFHLFFISIFLTILEEFVPLANICHCQPFKCLEALNCLFKQNLSNFFDPCFSIANDRGIPLTNKLNILYS</sequence>
<evidence type="ECO:0000256" key="1">
    <source>
        <dbReference type="SAM" id="SignalP"/>
    </source>
</evidence>
<name>A0A0K2U5W8_LEPSM</name>